<dbReference type="OrthoDB" id="2390776at2759"/>
<dbReference type="EMBL" id="WTPW01003096">
    <property type="protein sequence ID" value="KAF0354456.1"/>
    <property type="molecule type" value="Genomic_DNA"/>
</dbReference>
<dbReference type="AlphaFoldDB" id="A0A8H3WVX7"/>
<reference evidence="2 3" key="1">
    <citation type="journal article" date="2019" name="Environ. Microbiol.">
        <title>At the nexus of three kingdoms: the genome of the mycorrhizal fungus Gigaspora margarita provides insights into plant, endobacterial and fungal interactions.</title>
        <authorList>
            <person name="Venice F."/>
            <person name="Ghignone S."/>
            <person name="Salvioli di Fossalunga A."/>
            <person name="Amselem J."/>
            <person name="Novero M."/>
            <person name="Xianan X."/>
            <person name="Sedzielewska Toro K."/>
            <person name="Morin E."/>
            <person name="Lipzen A."/>
            <person name="Grigoriev I.V."/>
            <person name="Henrissat B."/>
            <person name="Martin F.M."/>
            <person name="Bonfante P."/>
        </authorList>
    </citation>
    <scope>NUCLEOTIDE SEQUENCE [LARGE SCALE GENOMIC DNA]</scope>
    <source>
        <strain evidence="2 3">BEG34</strain>
    </source>
</reference>
<sequence length="593" mass="68296">MLILPCGDLHSDTEYACSEEPFNIRHKQLETIVVKGKRHESEKARLLINKYSMDPKPDFKKAIRWDQERVRQIHINKATITKIDNKFNHGNINVGPIETEQPKETRSKNREINQLDFTTLNTITAAEHIGNVDEEQGKTFDLEKSWEFERPIPEWLKRIHKHREGLVAKVDTTDLESYSRVAETTIWWRIIDACDPKLTEIITEQEFTSLKETLLSDLPSDWKVLEPPVERCLRSIAMLDENGLKKVAKITVYYGICGAIKKIRKILATSIKIEEDNPFLVSSATEITATEITTSNDIIKDEDAYHPDVRYIIELLRYTYDMIDKKIPQRENSERDVDVRRDCFQSSRQRRILAIGASDKAEGYHADWLFTKHDLAKDLTWGQEFSLCERAGSKIENGRKILDNTLKVQKTLRDMHQTLMEAVSQAGCGTVPVKVLKAFQKLILPGFISSRFFIRVLLNVYIGSKYYGSIVLAEFDIPTQFDELGKIATIARVILNVKNIFKQTIRTFTLMKEASEKNKHSKENVVIPQRIKENMTPKTKRTKRALEPSNANNMTPKTKRTKRALEPSNANNTTPKTKRTKRALEPSNVNNTQ</sequence>
<dbReference type="Proteomes" id="UP000439903">
    <property type="component" value="Unassembled WGS sequence"/>
</dbReference>
<gene>
    <name evidence="2" type="ORF">F8M41_014991</name>
</gene>
<evidence type="ECO:0000313" key="3">
    <source>
        <dbReference type="Proteomes" id="UP000439903"/>
    </source>
</evidence>
<comment type="caution">
    <text evidence="2">The sequence shown here is derived from an EMBL/GenBank/DDBJ whole genome shotgun (WGS) entry which is preliminary data.</text>
</comment>
<evidence type="ECO:0000313" key="2">
    <source>
        <dbReference type="EMBL" id="KAF0354456.1"/>
    </source>
</evidence>
<evidence type="ECO:0000256" key="1">
    <source>
        <dbReference type="SAM" id="MobiDB-lite"/>
    </source>
</evidence>
<keyword evidence="3" id="KW-1185">Reference proteome</keyword>
<feature type="region of interest" description="Disordered" evidence="1">
    <location>
        <begin position="533"/>
        <end position="593"/>
    </location>
</feature>
<protein>
    <submittedName>
        <fullName evidence="2">Uncharacterized protein</fullName>
    </submittedName>
</protein>
<proteinExistence type="predicted"/>
<name>A0A8H3WVX7_GIGMA</name>
<organism evidence="2 3">
    <name type="scientific">Gigaspora margarita</name>
    <dbReference type="NCBI Taxonomy" id="4874"/>
    <lineage>
        <taxon>Eukaryota</taxon>
        <taxon>Fungi</taxon>
        <taxon>Fungi incertae sedis</taxon>
        <taxon>Mucoromycota</taxon>
        <taxon>Glomeromycotina</taxon>
        <taxon>Glomeromycetes</taxon>
        <taxon>Diversisporales</taxon>
        <taxon>Gigasporaceae</taxon>
        <taxon>Gigaspora</taxon>
    </lineage>
</organism>
<accession>A0A8H3WVX7</accession>